<dbReference type="WBParaSite" id="SBAD_0000528801-mRNA-1">
    <property type="protein sequence ID" value="SBAD_0000528801-mRNA-1"/>
    <property type="gene ID" value="SBAD_0000528801"/>
</dbReference>
<sequence length="43" mass="4925">MPVPRRGICCDSLYMVWLDLLSNDLPPVLLVRGNQQSVLTFYT</sequence>
<dbReference type="GO" id="GO:0006884">
    <property type="term" value="P:cell volume homeostasis"/>
    <property type="evidence" value="ECO:0007669"/>
    <property type="project" value="TreeGrafter"/>
</dbReference>
<protein>
    <submittedName>
        <fullName evidence="8">SLC12 domain-containing protein</fullName>
    </submittedName>
</protein>
<dbReference type="AlphaFoldDB" id="A0A183IN82"/>
<evidence type="ECO:0000256" key="1">
    <source>
        <dbReference type="ARBA" id="ARBA00004141"/>
    </source>
</evidence>
<dbReference type="InterPro" id="IPR018491">
    <property type="entry name" value="SLC12_C"/>
</dbReference>
<dbReference type="PANTHER" id="PTHR11827:SF9">
    <property type="entry name" value="SOLUTE CARRIER FAMILY 12 MEMBER 3"/>
    <property type="match status" value="1"/>
</dbReference>
<reference evidence="6 7" key="2">
    <citation type="submission" date="2018-11" db="EMBL/GenBank/DDBJ databases">
        <authorList>
            <consortium name="Pathogen Informatics"/>
        </authorList>
    </citation>
    <scope>NUCLEOTIDE SEQUENCE [LARGE SCALE GENOMIC DNA]</scope>
</reference>
<evidence type="ECO:0000313" key="8">
    <source>
        <dbReference type="WBParaSite" id="SBAD_0000528801-mRNA-1"/>
    </source>
</evidence>
<evidence type="ECO:0000313" key="7">
    <source>
        <dbReference type="Proteomes" id="UP000270296"/>
    </source>
</evidence>
<name>A0A183IN82_9BILA</name>
<evidence type="ECO:0000256" key="2">
    <source>
        <dbReference type="ARBA" id="ARBA00022692"/>
    </source>
</evidence>
<evidence type="ECO:0000256" key="4">
    <source>
        <dbReference type="ARBA" id="ARBA00023136"/>
    </source>
</evidence>
<organism evidence="8">
    <name type="scientific">Soboliphyme baturini</name>
    <dbReference type="NCBI Taxonomy" id="241478"/>
    <lineage>
        <taxon>Eukaryota</taxon>
        <taxon>Metazoa</taxon>
        <taxon>Ecdysozoa</taxon>
        <taxon>Nematoda</taxon>
        <taxon>Enoplea</taxon>
        <taxon>Dorylaimia</taxon>
        <taxon>Dioctophymatida</taxon>
        <taxon>Dioctophymatoidea</taxon>
        <taxon>Soboliphymatidae</taxon>
        <taxon>Soboliphyme</taxon>
    </lineage>
</organism>
<dbReference type="GO" id="GO:0055064">
    <property type="term" value="P:chloride ion homeostasis"/>
    <property type="evidence" value="ECO:0007669"/>
    <property type="project" value="TreeGrafter"/>
</dbReference>
<keyword evidence="7" id="KW-1185">Reference proteome</keyword>
<proteinExistence type="predicted"/>
<dbReference type="PANTHER" id="PTHR11827">
    <property type="entry name" value="SOLUTE CARRIER FAMILY 12, CATION COTRANSPORTERS"/>
    <property type="match status" value="1"/>
</dbReference>
<dbReference type="OrthoDB" id="2020542at2759"/>
<reference evidence="8" key="1">
    <citation type="submission" date="2016-06" db="UniProtKB">
        <authorList>
            <consortium name="WormBaseParasite"/>
        </authorList>
    </citation>
    <scope>IDENTIFICATION</scope>
</reference>
<evidence type="ECO:0000313" key="6">
    <source>
        <dbReference type="EMBL" id="VDP06213.1"/>
    </source>
</evidence>
<dbReference type="GO" id="GO:0008511">
    <property type="term" value="F:sodium:potassium:chloride symporter activity"/>
    <property type="evidence" value="ECO:0007669"/>
    <property type="project" value="TreeGrafter"/>
</dbReference>
<evidence type="ECO:0000259" key="5">
    <source>
        <dbReference type="Pfam" id="PF03522"/>
    </source>
</evidence>
<dbReference type="EMBL" id="UZAM01008741">
    <property type="protein sequence ID" value="VDP06213.1"/>
    <property type="molecule type" value="Genomic_DNA"/>
</dbReference>
<keyword evidence="2" id="KW-0812">Transmembrane</keyword>
<keyword evidence="3" id="KW-1133">Transmembrane helix</keyword>
<dbReference type="Proteomes" id="UP000270296">
    <property type="component" value="Unassembled WGS sequence"/>
</dbReference>
<dbReference type="GO" id="GO:0055078">
    <property type="term" value="P:sodium ion homeostasis"/>
    <property type="evidence" value="ECO:0007669"/>
    <property type="project" value="TreeGrafter"/>
</dbReference>
<comment type="subcellular location">
    <subcellularLocation>
        <location evidence="1">Membrane</location>
        <topology evidence="1">Multi-pass membrane protein</topology>
    </subcellularLocation>
</comment>
<dbReference type="GO" id="GO:0016324">
    <property type="term" value="C:apical plasma membrane"/>
    <property type="evidence" value="ECO:0007669"/>
    <property type="project" value="TreeGrafter"/>
</dbReference>
<dbReference type="Pfam" id="PF03522">
    <property type="entry name" value="SLC12"/>
    <property type="match status" value="1"/>
</dbReference>
<dbReference type="InterPro" id="IPR004842">
    <property type="entry name" value="SLC12A_fam"/>
</dbReference>
<gene>
    <name evidence="6" type="ORF">SBAD_LOCUS5078</name>
</gene>
<accession>A0A183IN82</accession>
<dbReference type="GO" id="GO:0055075">
    <property type="term" value="P:potassium ion homeostasis"/>
    <property type="evidence" value="ECO:0007669"/>
    <property type="project" value="TreeGrafter"/>
</dbReference>
<evidence type="ECO:0000256" key="3">
    <source>
        <dbReference type="ARBA" id="ARBA00022989"/>
    </source>
</evidence>
<keyword evidence="4" id="KW-0472">Membrane</keyword>
<dbReference type="GO" id="GO:1990573">
    <property type="term" value="P:potassium ion import across plasma membrane"/>
    <property type="evidence" value="ECO:0007669"/>
    <property type="project" value="TreeGrafter"/>
</dbReference>
<feature type="domain" description="SLC12A transporter C-terminal" evidence="5">
    <location>
        <begin position="1"/>
        <end position="42"/>
    </location>
</feature>